<dbReference type="PROSITE" id="PS51724">
    <property type="entry name" value="SPOR"/>
    <property type="match status" value="1"/>
</dbReference>
<comment type="caution">
    <text evidence="4">The sequence shown here is derived from an EMBL/GenBank/DDBJ whole genome shotgun (WGS) entry which is preliminary data.</text>
</comment>
<keyword evidence="5" id="KW-1185">Reference proteome</keyword>
<gene>
    <name evidence="4" type="ORF">ISN26_06410</name>
</gene>
<dbReference type="Proteomes" id="UP000604381">
    <property type="component" value="Unassembled WGS sequence"/>
</dbReference>
<dbReference type="AlphaFoldDB" id="A0A930UDR0"/>
<feature type="compositionally biased region" description="Pro residues" evidence="1">
    <location>
        <begin position="109"/>
        <end position="151"/>
    </location>
</feature>
<feature type="domain" description="SPOR" evidence="3">
    <location>
        <begin position="169"/>
        <end position="250"/>
    </location>
</feature>
<keyword evidence="2" id="KW-1133">Transmembrane helix</keyword>
<dbReference type="GO" id="GO:0042834">
    <property type="term" value="F:peptidoglycan binding"/>
    <property type="evidence" value="ECO:0007669"/>
    <property type="project" value="InterPro"/>
</dbReference>
<evidence type="ECO:0000313" key="5">
    <source>
        <dbReference type="Proteomes" id="UP000604381"/>
    </source>
</evidence>
<feature type="compositionally biased region" description="Low complexity" evidence="1">
    <location>
        <begin position="92"/>
        <end position="108"/>
    </location>
</feature>
<organism evidence="4 5">
    <name type="scientific">Candidatus Amphirhobacter heronislandensis</name>
    <dbReference type="NCBI Taxonomy" id="1732024"/>
    <lineage>
        <taxon>Bacteria</taxon>
        <taxon>Pseudomonadati</taxon>
        <taxon>Pseudomonadota</taxon>
        <taxon>Gammaproteobacteria</taxon>
        <taxon>Candidatus Tethybacterales</taxon>
        <taxon>Candidatus Tethybacteraceae</taxon>
        <taxon>Candidatus Amphirhobacter</taxon>
    </lineage>
</organism>
<accession>A0A930UDR0</accession>
<proteinExistence type="predicted"/>
<evidence type="ECO:0000313" key="4">
    <source>
        <dbReference type="EMBL" id="MBF2735688.1"/>
    </source>
</evidence>
<evidence type="ECO:0000259" key="3">
    <source>
        <dbReference type="PROSITE" id="PS51724"/>
    </source>
</evidence>
<evidence type="ECO:0000256" key="1">
    <source>
        <dbReference type="SAM" id="MobiDB-lite"/>
    </source>
</evidence>
<feature type="region of interest" description="Disordered" evidence="1">
    <location>
        <begin position="48"/>
        <end position="153"/>
    </location>
</feature>
<sequence length="251" mass="26476">MAKAAKEDGGGPAFGISASRVRGFIALAIIGVGFYFALFESDPPPDYTEVEINIPQEPEPDFSERSIVLPEFEEAPALPDEGAPAEGVAISPAAAPQAAEPVAATAQPEPEPTPAPEPEPAPEPAPEPEPAPPPEPEPEPAAAPAPEPVPPVTAVFYRHGDEGLAATPAGDSAGYYVQVMALSNPEGAHKMAREIAQDLKLDTYIQASGDDELLRVRLGPFGEDEAQANSARERLHEYYEGGFENAFVEFE</sequence>
<feature type="transmembrane region" description="Helical" evidence="2">
    <location>
        <begin position="21"/>
        <end position="39"/>
    </location>
</feature>
<evidence type="ECO:0000256" key="2">
    <source>
        <dbReference type="SAM" id="Phobius"/>
    </source>
</evidence>
<dbReference type="InterPro" id="IPR036680">
    <property type="entry name" value="SPOR-like_sf"/>
</dbReference>
<name>A0A930UDR0_9GAMM</name>
<dbReference type="SUPFAM" id="SSF110997">
    <property type="entry name" value="Sporulation related repeat"/>
    <property type="match status" value="1"/>
</dbReference>
<reference evidence="4" key="1">
    <citation type="submission" date="2020-10" db="EMBL/GenBank/DDBJ databases">
        <title>An improved Amphimedon queenslandica hologenome assembly reveals how three proteobacterial symbionts can extend the metabolic phenotypic of their marine sponge host.</title>
        <authorList>
            <person name="Degnan B."/>
            <person name="Degnan S."/>
            <person name="Xiang X."/>
        </authorList>
    </citation>
    <scope>NUCLEOTIDE SEQUENCE</scope>
    <source>
        <strain evidence="4">AqS2</strain>
    </source>
</reference>
<dbReference type="EMBL" id="JADHEI010000050">
    <property type="protein sequence ID" value="MBF2735688.1"/>
    <property type="molecule type" value="Genomic_DNA"/>
</dbReference>
<protein>
    <submittedName>
        <fullName evidence="4">SPOR domain-containing protein</fullName>
    </submittedName>
</protein>
<keyword evidence="2" id="KW-0812">Transmembrane</keyword>
<dbReference type="Gene3D" id="3.30.70.1070">
    <property type="entry name" value="Sporulation related repeat"/>
    <property type="match status" value="1"/>
</dbReference>
<keyword evidence="2" id="KW-0472">Membrane</keyword>
<dbReference type="Pfam" id="PF05036">
    <property type="entry name" value="SPOR"/>
    <property type="match status" value="1"/>
</dbReference>
<dbReference type="InterPro" id="IPR007730">
    <property type="entry name" value="SPOR-like_dom"/>
</dbReference>